<evidence type="ECO:0000256" key="3">
    <source>
        <dbReference type="ARBA" id="ARBA00022679"/>
    </source>
</evidence>
<evidence type="ECO:0000256" key="4">
    <source>
        <dbReference type="ARBA" id="ARBA00022960"/>
    </source>
</evidence>
<dbReference type="RefSeq" id="WP_331463353.1">
    <property type="nucleotide sequence ID" value="NZ_RKRK01000003.1"/>
</dbReference>
<comment type="similarity">
    <text evidence="2">Belongs to the FemABX family.</text>
</comment>
<dbReference type="Gene3D" id="1.20.58.90">
    <property type="match status" value="1"/>
</dbReference>
<feature type="coiled-coil region" evidence="12">
    <location>
        <begin position="240"/>
        <end position="267"/>
    </location>
</feature>
<evidence type="ECO:0000256" key="6">
    <source>
        <dbReference type="ARBA" id="ARBA00023315"/>
    </source>
</evidence>
<proteinExistence type="inferred from homology"/>
<evidence type="ECO:0000256" key="10">
    <source>
        <dbReference type="ARBA" id="ARBA00042933"/>
    </source>
</evidence>
<dbReference type="SUPFAM" id="SSF55729">
    <property type="entry name" value="Acyl-CoA N-acyltransferases (Nat)"/>
    <property type="match status" value="2"/>
</dbReference>
<dbReference type="Pfam" id="PF02388">
    <property type="entry name" value="FemAB"/>
    <property type="match status" value="1"/>
</dbReference>
<evidence type="ECO:0000256" key="1">
    <source>
        <dbReference type="ARBA" id="ARBA00004496"/>
    </source>
</evidence>
<sequence>MIKGVSLTNQEHDEFVINHENGDLLQLSDWAKTKELTGWYAKRIAVADDGQVLGVGQILFKKIKRTKYTLAYISRGFVANYHQTYVIKALLDEAIKVSKAEHAYCIKIDPDIELKEHPNLINALESIGFKHKGLFNGLDARYIQPRMTMVTDISPSMDEVIQSFESGNRSNVRRSLKKGTIAYKGTREDLPKFYELMKETGERNVFLTRSLSYFETIYDCMNPGGHMEVFFVKLDPDHSLQEIEKEINALNEEKEALKEKSNKKSKGKLKEIDNRLPKLSKQQQDMLELKQEHPNGVHLSGAMLGLNGHKAYYLYSGSSNSYREYLPNHLMQVTLMEYAKSQGATQYDFGGVSIDLDEDDPQHGLYQFKKVWGTELSEKVGEFDYVLKPIQYALFDKGIEVYRNTKKKLNKRKNK</sequence>
<evidence type="ECO:0000256" key="2">
    <source>
        <dbReference type="ARBA" id="ARBA00009943"/>
    </source>
</evidence>
<keyword evidence="7" id="KW-0961">Cell wall biogenesis/degradation</keyword>
<keyword evidence="4" id="KW-0133">Cell shape</keyword>
<name>A0A3N5CGK9_9BACL</name>
<protein>
    <recommendedName>
        <fullName evidence="9">Lipid II:glycine glycyltransferase</fullName>
        <ecNumber evidence="8">2.3.2.16</ecNumber>
    </recommendedName>
    <alternativeName>
        <fullName evidence="10">Factor essential for expression of methicillin resistance X</fullName>
    </alternativeName>
</protein>
<gene>
    <name evidence="13" type="ORF">EDD62_1252</name>
</gene>
<keyword evidence="5" id="KW-0573">Peptidoglycan synthesis</keyword>
<keyword evidence="3 13" id="KW-0808">Transferase</keyword>
<dbReference type="PROSITE" id="PS51191">
    <property type="entry name" value="FEMABX"/>
    <property type="match status" value="1"/>
</dbReference>
<reference evidence="13 14" key="1">
    <citation type="submission" date="2018-11" db="EMBL/GenBank/DDBJ databases">
        <title>Genomic Encyclopedia of Type Strains, Phase IV (KMG-IV): sequencing the most valuable type-strain genomes for metagenomic binning, comparative biology and taxonomic classification.</title>
        <authorList>
            <person name="Goeker M."/>
        </authorList>
    </citation>
    <scope>NUCLEOTIDE SEQUENCE [LARGE SCALE GENOMIC DNA]</scope>
    <source>
        <strain evidence="13 14">DSM 29158</strain>
    </source>
</reference>
<comment type="catalytic activity">
    <reaction evidence="11">
        <text>beta-D-GlcNAc-(1-&gt;4)-Mur2Ac(oyl-L-Ala-D-isoglutaminyl-L-Lys-D-Ala-D-Ala)-di-trans,octa-cis-undecaprenyl diphosphate + glycyl-tRNA(Gly) = beta-D-GlcNAc-(1-&gt;4)-Mur2Ac(oyl-L-Ala-D-isoglutaminyl-L-Lys-(N(6)-Gly)-D-Ala-D-Ala)-di-trans,octa-cis-undecaprenyl diphosphate + tRNA(Gly) + H(+)</text>
        <dbReference type="Rhea" id="RHEA:30435"/>
        <dbReference type="Rhea" id="RHEA-COMP:9664"/>
        <dbReference type="Rhea" id="RHEA-COMP:9683"/>
        <dbReference type="ChEBI" id="CHEBI:15378"/>
        <dbReference type="ChEBI" id="CHEBI:62233"/>
        <dbReference type="ChEBI" id="CHEBI:62234"/>
        <dbReference type="ChEBI" id="CHEBI:78442"/>
        <dbReference type="ChEBI" id="CHEBI:78522"/>
        <dbReference type="EC" id="2.3.2.16"/>
    </reaction>
</comment>
<dbReference type="PANTHER" id="PTHR36174">
    <property type="entry name" value="LIPID II:GLYCINE GLYCYLTRANSFERASE"/>
    <property type="match status" value="1"/>
</dbReference>
<evidence type="ECO:0000256" key="9">
    <source>
        <dbReference type="ARBA" id="ARBA00040679"/>
    </source>
</evidence>
<dbReference type="PANTHER" id="PTHR36174:SF1">
    <property type="entry name" value="LIPID II:GLYCINE GLYCYLTRANSFERASE"/>
    <property type="match status" value="1"/>
</dbReference>
<dbReference type="EMBL" id="RKRK01000003">
    <property type="protein sequence ID" value="RPF56601.1"/>
    <property type="molecule type" value="Genomic_DNA"/>
</dbReference>
<keyword evidence="14" id="KW-1185">Reference proteome</keyword>
<keyword evidence="12" id="KW-0175">Coiled coil</keyword>
<dbReference type="InterPro" id="IPR003447">
    <property type="entry name" value="FEMABX"/>
</dbReference>
<dbReference type="Gene3D" id="3.40.630.30">
    <property type="match status" value="2"/>
</dbReference>
<dbReference type="GO" id="GO:0016755">
    <property type="term" value="F:aminoacyltransferase activity"/>
    <property type="evidence" value="ECO:0007669"/>
    <property type="project" value="InterPro"/>
</dbReference>
<comment type="subcellular location">
    <subcellularLocation>
        <location evidence="1">Cytoplasm</location>
    </subcellularLocation>
</comment>
<comment type="caution">
    <text evidence="13">The sequence shown here is derived from an EMBL/GenBank/DDBJ whole genome shotgun (WGS) entry which is preliminary data.</text>
</comment>
<dbReference type="EC" id="2.3.2.16" evidence="8"/>
<evidence type="ECO:0000313" key="14">
    <source>
        <dbReference type="Proteomes" id="UP000277108"/>
    </source>
</evidence>
<dbReference type="AlphaFoldDB" id="A0A3N5CGK9"/>
<evidence type="ECO:0000256" key="11">
    <source>
        <dbReference type="ARBA" id="ARBA00048654"/>
    </source>
</evidence>
<dbReference type="Proteomes" id="UP000277108">
    <property type="component" value="Unassembled WGS sequence"/>
</dbReference>
<keyword evidence="6" id="KW-0012">Acyltransferase</keyword>
<dbReference type="GO" id="GO:0071555">
    <property type="term" value="P:cell wall organization"/>
    <property type="evidence" value="ECO:0007669"/>
    <property type="project" value="UniProtKB-KW"/>
</dbReference>
<evidence type="ECO:0000256" key="12">
    <source>
        <dbReference type="SAM" id="Coils"/>
    </source>
</evidence>
<evidence type="ECO:0000256" key="8">
    <source>
        <dbReference type="ARBA" id="ARBA00039074"/>
    </source>
</evidence>
<evidence type="ECO:0000256" key="7">
    <source>
        <dbReference type="ARBA" id="ARBA00023316"/>
    </source>
</evidence>
<dbReference type="InterPro" id="IPR016181">
    <property type="entry name" value="Acyl_CoA_acyltransferase"/>
</dbReference>
<dbReference type="GO" id="GO:0009252">
    <property type="term" value="P:peptidoglycan biosynthetic process"/>
    <property type="evidence" value="ECO:0007669"/>
    <property type="project" value="UniProtKB-KW"/>
</dbReference>
<evidence type="ECO:0000256" key="5">
    <source>
        <dbReference type="ARBA" id="ARBA00022984"/>
    </source>
</evidence>
<organism evidence="13 14">
    <name type="scientific">Abyssicoccus albus</name>
    <dbReference type="NCBI Taxonomy" id="1817405"/>
    <lineage>
        <taxon>Bacteria</taxon>
        <taxon>Bacillati</taxon>
        <taxon>Bacillota</taxon>
        <taxon>Bacilli</taxon>
        <taxon>Bacillales</taxon>
        <taxon>Abyssicoccaceae</taxon>
    </lineage>
</organism>
<evidence type="ECO:0000313" key="13">
    <source>
        <dbReference type="EMBL" id="RPF56601.1"/>
    </source>
</evidence>
<dbReference type="InterPro" id="IPR050644">
    <property type="entry name" value="PG_Glycine_Bridge_Synth"/>
</dbReference>
<accession>A0A3N5CGK9</accession>
<dbReference type="GO" id="GO:0005737">
    <property type="term" value="C:cytoplasm"/>
    <property type="evidence" value="ECO:0007669"/>
    <property type="project" value="UniProtKB-SubCell"/>
</dbReference>
<dbReference type="GO" id="GO:0008360">
    <property type="term" value="P:regulation of cell shape"/>
    <property type="evidence" value="ECO:0007669"/>
    <property type="project" value="UniProtKB-KW"/>
</dbReference>